<dbReference type="OMA" id="YGKNWIN"/>
<reference evidence="2" key="1">
    <citation type="submission" date="2011-05" db="EMBL/GenBank/DDBJ databases">
        <title>The genome sequence of Vittaforma corneae strain ATCC 50505.</title>
        <authorList>
            <consortium name="The Broad Institute Genome Sequencing Platform"/>
            <person name="Cuomo C."/>
            <person name="Didier E."/>
            <person name="Bowers L."/>
            <person name="Young S.K."/>
            <person name="Zeng Q."/>
            <person name="Gargeya S."/>
            <person name="Fitzgerald M."/>
            <person name="Haas B."/>
            <person name="Abouelleil A."/>
            <person name="Alvarado L."/>
            <person name="Arachchi H.M."/>
            <person name="Berlin A."/>
            <person name="Chapman S.B."/>
            <person name="Gearin G."/>
            <person name="Goldberg J."/>
            <person name="Griggs A."/>
            <person name="Gujja S."/>
            <person name="Hansen M."/>
            <person name="Heiman D."/>
            <person name="Howarth C."/>
            <person name="Larimer J."/>
            <person name="Lui A."/>
            <person name="MacDonald P.J.P."/>
            <person name="McCowen C."/>
            <person name="Montmayeur A."/>
            <person name="Murphy C."/>
            <person name="Neiman D."/>
            <person name="Pearson M."/>
            <person name="Priest M."/>
            <person name="Roberts A."/>
            <person name="Saif S."/>
            <person name="Shea T."/>
            <person name="Sisk P."/>
            <person name="Stolte C."/>
            <person name="Sykes S."/>
            <person name="Wortman J."/>
            <person name="Nusbaum C."/>
            <person name="Birren B."/>
        </authorList>
    </citation>
    <scope>NUCLEOTIDE SEQUENCE [LARGE SCALE GENOMIC DNA]</scope>
    <source>
        <strain evidence="2">ATCC 50505</strain>
    </source>
</reference>
<gene>
    <name evidence="1" type="ORF">VICG_00408</name>
</gene>
<dbReference type="Proteomes" id="UP000011082">
    <property type="component" value="Unassembled WGS sequence"/>
</dbReference>
<keyword evidence="2" id="KW-1185">Reference proteome</keyword>
<organism evidence="1 2">
    <name type="scientific">Vittaforma corneae (strain ATCC 50505)</name>
    <name type="common">Microsporidian parasite</name>
    <name type="synonym">Nosema corneum</name>
    <dbReference type="NCBI Taxonomy" id="993615"/>
    <lineage>
        <taxon>Eukaryota</taxon>
        <taxon>Fungi</taxon>
        <taxon>Fungi incertae sedis</taxon>
        <taxon>Microsporidia</taxon>
        <taxon>Nosematidae</taxon>
        <taxon>Vittaforma</taxon>
    </lineage>
</organism>
<proteinExistence type="predicted"/>
<dbReference type="HOGENOM" id="CLU_128908_0_0_1"/>
<evidence type="ECO:0000313" key="2">
    <source>
        <dbReference type="Proteomes" id="UP000011082"/>
    </source>
</evidence>
<dbReference type="AlphaFoldDB" id="L2GPA6"/>
<sequence length="161" mass="18786">MADLLVTPSFLHVQNTPWVAMNKQEKYHPSLFDKNQEFVTVENQEPVIPQNTLYDIPIQTQHTPMKKHVTIFGFSQQNRQNILEQVEKTTKIFRKEEGKNYINVWTDDIASLDALLKLNHKMINGEIVGAYRKSYGAVDDGDIYVKKKGLFKKVYEYFFGE</sequence>
<dbReference type="RefSeq" id="XP_007603861.1">
    <property type="nucleotide sequence ID" value="XM_007603799.1"/>
</dbReference>
<dbReference type="InParanoid" id="L2GPA6"/>
<evidence type="ECO:0000313" key="1">
    <source>
        <dbReference type="EMBL" id="ELA42656.1"/>
    </source>
</evidence>
<dbReference type="EMBL" id="JH370131">
    <property type="protein sequence ID" value="ELA42656.1"/>
    <property type="molecule type" value="Genomic_DNA"/>
</dbReference>
<evidence type="ECO:0008006" key="3">
    <source>
        <dbReference type="Google" id="ProtNLM"/>
    </source>
</evidence>
<protein>
    <recommendedName>
        <fullName evidence="3">RRM Nup35-type domain-containing protein</fullName>
    </recommendedName>
</protein>
<dbReference type="GeneID" id="19881126"/>
<name>L2GPA6_VITCO</name>
<dbReference type="VEuPathDB" id="MicrosporidiaDB:VICG_00408"/>
<accession>L2GPA6</accession>
<dbReference type="OrthoDB" id="1733656at2759"/>